<keyword evidence="3" id="KW-1185">Reference proteome</keyword>
<name>A0A6I3L0Z0_9NOCA</name>
<comment type="caution">
    <text evidence="2">The sequence shown here is derived from an EMBL/GenBank/DDBJ whole genome shotgun (WGS) entry which is preliminary data.</text>
</comment>
<dbReference type="AlphaFoldDB" id="A0A6I3L0Z0"/>
<organism evidence="2 3">
    <name type="scientific">Nocardia aurantiaca</name>
    <dbReference type="NCBI Taxonomy" id="2675850"/>
    <lineage>
        <taxon>Bacteria</taxon>
        <taxon>Bacillati</taxon>
        <taxon>Actinomycetota</taxon>
        <taxon>Actinomycetes</taxon>
        <taxon>Mycobacteriales</taxon>
        <taxon>Nocardiaceae</taxon>
        <taxon>Nocardia</taxon>
    </lineage>
</organism>
<reference evidence="2 3" key="1">
    <citation type="submission" date="2019-11" db="EMBL/GenBank/DDBJ databases">
        <title>Nocardia sp. nov. CT2-14 isolated from soil.</title>
        <authorList>
            <person name="Kanchanasin P."/>
            <person name="Tanasupawat S."/>
            <person name="Yuki M."/>
            <person name="Kudo T."/>
        </authorList>
    </citation>
    <scope>NUCLEOTIDE SEQUENCE [LARGE SCALE GENOMIC DNA]</scope>
    <source>
        <strain evidence="2 3">CT2-14</strain>
    </source>
</reference>
<evidence type="ECO:0000313" key="2">
    <source>
        <dbReference type="EMBL" id="MTE15952.1"/>
    </source>
</evidence>
<dbReference type="InterPro" id="IPR036188">
    <property type="entry name" value="FAD/NAD-bd_sf"/>
</dbReference>
<gene>
    <name evidence="2" type="ORF">GLP40_24670</name>
</gene>
<evidence type="ECO:0000256" key="1">
    <source>
        <dbReference type="SAM" id="MobiDB-lite"/>
    </source>
</evidence>
<dbReference type="PANTHER" id="PTHR42877">
    <property type="entry name" value="L-ORNITHINE N(5)-MONOOXYGENASE-RELATED"/>
    <property type="match status" value="1"/>
</dbReference>
<dbReference type="InterPro" id="IPR051209">
    <property type="entry name" value="FAD-bind_Monooxygenase_sf"/>
</dbReference>
<dbReference type="Pfam" id="PF13450">
    <property type="entry name" value="NAD_binding_8"/>
    <property type="match status" value="1"/>
</dbReference>
<dbReference type="EMBL" id="WMBB01000012">
    <property type="protein sequence ID" value="MTE15952.1"/>
    <property type="molecule type" value="Genomic_DNA"/>
</dbReference>
<protein>
    <submittedName>
        <fullName evidence="2">NAD(P)-binding protein</fullName>
    </submittedName>
</protein>
<proteinExistence type="predicted"/>
<accession>A0A6I3L0Z0</accession>
<dbReference type="SUPFAM" id="SSF51905">
    <property type="entry name" value="FAD/NAD(P)-binding domain"/>
    <property type="match status" value="1"/>
</dbReference>
<dbReference type="RefSeq" id="WP_154790386.1">
    <property type="nucleotide sequence ID" value="NZ_WMBB01000012.1"/>
</dbReference>
<feature type="region of interest" description="Disordered" evidence="1">
    <location>
        <begin position="82"/>
        <end position="106"/>
    </location>
</feature>
<dbReference type="PANTHER" id="PTHR42877:SF4">
    <property type="entry name" value="FAD_NAD(P)-BINDING DOMAIN-CONTAINING PROTEIN-RELATED"/>
    <property type="match status" value="1"/>
</dbReference>
<dbReference type="Proteomes" id="UP000432464">
    <property type="component" value="Unassembled WGS sequence"/>
</dbReference>
<dbReference type="Gene3D" id="3.50.50.60">
    <property type="entry name" value="FAD/NAD(P)-binding domain"/>
    <property type="match status" value="1"/>
</dbReference>
<evidence type="ECO:0000313" key="3">
    <source>
        <dbReference type="Proteomes" id="UP000432464"/>
    </source>
</evidence>
<sequence>MSSSPSIVIIGTGFGGIGMASESTRAGIGDFVILERGGDVGGVWRENTYPGAERDVPSPLYSYSYSFEPNPSWSKRCAPQADCRATRRPNPSQDRLVAIARTESQE</sequence>